<evidence type="ECO:0000313" key="1">
    <source>
        <dbReference type="EMBL" id="EQA62842.1"/>
    </source>
</evidence>
<proteinExistence type="predicted"/>
<reference evidence="1" key="1">
    <citation type="submission" date="2013-05" db="EMBL/GenBank/DDBJ databases">
        <authorList>
            <person name="Harkins D.M."/>
            <person name="Durkin A.S."/>
            <person name="Brinkac L.M."/>
            <person name="Haft D.H."/>
            <person name="Selengut J.D."/>
            <person name="Sanka R."/>
            <person name="DePew J."/>
            <person name="Purushe J."/>
            <person name="Hartskeerl R.A."/>
            <person name="Ahmed A."/>
            <person name="van der Linden H."/>
            <person name="Goris M.G.A."/>
            <person name="Vinetz J.M."/>
            <person name="Sutton G.G."/>
            <person name="Nierman W.C."/>
            <person name="Fouts D.E."/>
        </authorList>
    </citation>
    <scope>NUCLEOTIDE SEQUENCE [LARGE SCALE GENOMIC DNA]</scope>
    <source>
        <strain evidence="1">L 60</strain>
    </source>
</reference>
<keyword evidence="2" id="KW-1185">Reference proteome</keyword>
<evidence type="ECO:0000313" key="2">
    <source>
        <dbReference type="Proteomes" id="UP000018747"/>
    </source>
</evidence>
<sequence length="86" mass="10151">MAPFYVRIFSQGNVERNFFYLNNRLRKHKILVNYILKIFLKLKILTSSIVNSDNVFKLPGMVSENKVKRLLYFIQSIPAKTNRKDG</sequence>
<dbReference type="AlphaFoldDB" id="V6I0M7"/>
<gene>
    <name evidence="1" type="ORF">LEP1GSC062_1087</name>
</gene>
<accession>V6I0M7</accession>
<comment type="caution">
    <text evidence="1">The sequence shown here is derived from an EMBL/GenBank/DDBJ whole genome shotgun (WGS) entry which is preliminary data.</text>
</comment>
<organism evidence="1 2">
    <name type="scientific">Leptospira alexanderi serovar Manhao 3 str. L 60</name>
    <dbReference type="NCBI Taxonomy" id="1049759"/>
    <lineage>
        <taxon>Bacteria</taxon>
        <taxon>Pseudomonadati</taxon>
        <taxon>Spirochaetota</taxon>
        <taxon>Spirochaetia</taxon>
        <taxon>Leptospirales</taxon>
        <taxon>Leptospiraceae</taxon>
        <taxon>Leptospira</taxon>
    </lineage>
</organism>
<name>V6I0M7_9LEPT</name>
<dbReference type="Proteomes" id="UP000018747">
    <property type="component" value="Unassembled WGS sequence"/>
</dbReference>
<protein>
    <submittedName>
        <fullName evidence="1">Uncharacterized protein</fullName>
    </submittedName>
</protein>
<dbReference type="EMBL" id="AHMT02000027">
    <property type="protein sequence ID" value="EQA62842.1"/>
    <property type="molecule type" value="Genomic_DNA"/>
</dbReference>